<dbReference type="EMBL" id="MU856840">
    <property type="protein sequence ID" value="KAK4158294.1"/>
    <property type="molecule type" value="Genomic_DNA"/>
</dbReference>
<reference evidence="1" key="2">
    <citation type="submission" date="2023-05" db="EMBL/GenBank/DDBJ databases">
        <authorList>
            <consortium name="Lawrence Berkeley National Laboratory"/>
            <person name="Steindorff A."/>
            <person name="Hensen N."/>
            <person name="Bonometti L."/>
            <person name="Westerberg I."/>
            <person name="Brannstrom I.O."/>
            <person name="Guillou S."/>
            <person name="Cros-Aarteil S."/>
            <person name="Calhoun S."/>
            <person name="Haridas S."/>
            <person name="Kuo A."/>
            <person name="Mondo S."/>
            <person name="Pangilinan J."/>
            <person name="Riley R."/>
            <person name="Labutti K."/>
            <person name="Andreopoulos B."/>
            <person name="Lipzen A."/>
            <person name="Chen C."/>
            <person name="Yanf M."/>
            <person name="Daum C."/>
            <person name="Ng V."/>
            <person name="Clum A."/>
            <person name="Ohm R."/>
            <person name="Martin F."/>
            <person name="Silar P."/>
            <person name="Natvig D."/>
            <person name="Lalanne C."/>
            <person name="Gautier V."/>
            <person name="Ament-Velasquez S.L."/>
            <person name="Kruys A."/>
            <person name="Hutchinson M.I."/>
            <person name="Powell A.J."/>
            <person name="Barry K."/>
            <person name="Miller A.N."/>
            <person name="Grigoriev I.V."/>
            <person name="Debuchy R."/>
            <person name="Gladieux P."/>
            <person name="Thoren M.H."/>
            <person name="Johannesson H."/>
        </authorList>
    </citation>
    <scope>NUCLEOTIDE SEQUENCE</scope>
    <source>
        <strain evidence="1">CBS 538.74</strain>
    </source>
</reference>
<evidence type="ECO:0000313" key="1">
    <source>
        <dbReference type="EMBL" id="KAK4158294.1"/>
    </source>
</evidence>
<comment type="caution">
    <text evidence="1">The sequence shown here is derived from an EMBL/GenBank/DDBJ whole genome shotgun (WGS) entry which is preliminary data.</text>
</comment>
<keyword evidence="2" id="KW-1185">Reference proteome</keyword>
<dbReference type="Proteomes" id="UP001302745">
    <property type="component" value="Unassembled WGS sequence"/>
</dbReference>
<accession>A0AAN6VV84</accession>
<feature type="non-terminal residue" evidence="1">
    <location>
        <position position="1"/>
    </location>
</feature>
<dbReference type="AlphaFoldDB" id="A0AAN6VV84"/>
<sequence>DQLETDLFRGLFLAAHGYRSLSKLDLSRALCDADFITDSVSMTQLYAIAVAACHGIPPDTPVPALKLVAHHLHGKIFMKAYHPPSPGIKKDATGRDVPPRYRFCERMDAAEAQSFTRATWYRLKHGPGQDGLIYNMVIQDGHLTEPVPRRHPYKCVDGCIHHGKFLSHAVPIMGKAAENDHHPPPSLGILHQRQSMPIAEAPLNFRNNKSKEISPQCQEVWATSKKRELCALAAILRLIQTETQALAADRGDGIQVLVDLQRTSDTILSARLGGGMAAEHELVFEELVTEKKLVSKEDSVTLRD</sequence>
<gene>
    <name evidence="1" type="ORF">C8A00DRAFT_10943</name>
</gene>
<proteinExistence type="predicted"/>
<protein>
    <submittedName>
        <fullName evidence="1">Uncharacterized protein</fullName>
    </submittedName>
</protein>
<reference evidence="1" key="1">
    <citation type="journal article" date="2023" name="Mol. Phylogenet. Evol.">
        <title>Genome-scale phylogeny and comparative genomics of the fungal order Sordariales.</title>
        <authorList>
            <person name="Hensen N."/>
            <person name="Bonometti L."/>
            <person name="Westerberg I."/>
            <person name="Brannstrom I.O."/>
            <person name="Guillou S."/>
            <person name="Cros-Aarteil S."/>
            <person name="Calhoun S."/>
            <person name="Haridas S."/>
            <person name="Kuo A."/>
            <person name="Mondo S."/>
            <person name="Pangilinan J."/>
            <person name="Riley R."/>
            <person name="LaButti K."/>
            <person name="Andreopoulos B."/>
            <person name="Lipzen A."/>
            <person name="Chen C."/>
            <person name="Yan M."/>
            <person name="Daum C."/>
            <person name="Ng V."/>
            <person name="Clum A."/>
            <person name="Steindorff A."/>
            <person name="Ohm R.A."/>
            <person name="Martin F."/>
            <person name="Silar P."/>
            <person name="Natvig D.O."/>
            <person name="Lalanne C."/>
            <person name="Gautier V."/>
            <person name="Ament-Velasquez S.L."/>
            <person name="Kruys A."/>
            <person name="Hutchinson M.I."/>
            <person name="Powell A.J."/>
            <person name="Barry K."/>
            <person name="Miller A.N."/>
            <person name="Grigoriev I.V."/>
            <person name="Debuchy R."/>
            <person name="Gladieux P."/>
            <person name="Hiltunen Thoren M."/>
            <person name="Johannesson H."/>
        </authorList>
    </citation>
    <scope>NUCLEOTIDE SEQUENCE</scope>
    <source>
        <strain evidence="1">CBS 538.74</strain>
    </source>
</reference>
<name>A0AAN6VV84_9PEZI</name>
<evidence type="ECO:0000313" key="2">
    <source>
        <dbReference type="Proteomes" id="UP001302745"/>
    </source>
</evidence>
<organism evidence="1 2">
    <name type="scientific">Chaetomidium leptoderma</name>
    <dbReference type="NCBI Taxonomy" id="669021"/>
    <lineage>
        <taxon>Eukaryota</taxon>
        <taxon>Fungi</taxon>
        <taxon>Dikarya</taxon>
        <taxon>Ascomycota</taxon>
        <taxon>Pezizomycotina</taxon>
        <taxon>Sordariomycetes</taxon>
        <taxon>Sordariomycetidae</taxon>
        <taxon>Sordariales</taxon>
        <taxon>Chaetomiaceae</taxon>
        <taxon>Chaetomidium</taxon>
    </lineage>
</organism>